<evidence type="ECO:0000259" key="2">
    <source>
        <dbReference type="SMART" id="SM00382"/>
    </source>
</evidence>
<dbReference type="PANTHER" id="PTHR43718">
    <property type="entry name" value="LON PROTEASE"/>
    <property type="match status" value="1"/>
</dbReference>
<reference evidence="3" key="1">
    <citation type="journal article" date="2021" name="ISME J.">
        <title>Genomic evolution of the class Acidithiobacillia: deep-branching Proteobacteria living in extreme acidic conditions.</title>
        <authorList>
            <person name="Moya-Beltran A."/>
            <person name="Beard S."/>
            <person name="Rojas-Villalobos C."/>
            <person name="Issotta F."/>
            <person name="Gallardo Y."/>
            <person name="Ulloa R."/>
            <person name="Giaveno A."/>
            <person name="Degli Esposti M."/>
            <person name="Johnson D.B."/>
            <person name="Quatrini R."/>
        </authorList>
    </citation>
    <scope>NUCLEOTIDE SEQUENCE</scope>
    <source>
        <strain evidence="3">VAN18-1</strain>
    </source>
</reference>
<evidence type="ECO:0000313" key="4">
    <source>
        <dbReference type="Proteomes" id="UP001197378"/>
    </source>
</evidence>
<keyword evidence="4" id="KW-1185">Reference proteome</keyword>
<dbReference type="InterPro" id="IPR003593">
    <property type="entry name" value="AAA+_ATPase"/>
</dbReference>
<accession>A0AAE3CKA3</accession>
<gene>
    <name evidence="3" type="ORF">HFQ13_10785</name>
</gene>
<dbReference type="Proteomes" id="UP001197378">
    <property type="component" value="Unassembled WGS sequence"/>
</dbReference>
<comment type="caution">
    <text evidence="3">The sequence shown here is derived from an EMBL/GenBank/DDBJ whole genome shotgun (WGS) entry which is preliminary data.</text>
</comment>
<evidence type="ECO:0000256" key="1">
    <source>
        <dbReference type="SAM" id="MobiDB-lite"/>
    </source>
</evidence>
<name>A0AAE3CKA3_9PROT</name>
<dbReference type="GO" id="GO:0004176">
    <property type="term" value="F:ATP-dependent peptidase activity"/>
    <property type="evidence" value="ECO:0007669"/>
    <property type="project" value="InterPro"/>
</dbReference>
<dbReference type="GO" id="GO:0003697">
    <property type="term" value="F:single-stranded DNA binding"/>
    <property type="evidence" value="ECO:0007669"/>
    <property type="project" value="TreeGrafter"/>
</dbReference>
<dbReference type="GO" id="GO:0051131">
    <property type="term" value="P:chaperone-mediated protein complex assembly"/>
    <property type="evidence" value="ECO:0007669"/>
    <property type="project" value="TreeGrafter"/>
</dbReference>
<dbReference type="EMBL" id="JAAXYO010000154">
    <property type="protein sequence ID" value="MBU2788677.1"/>
    <property type="molecule type" value="Genomic_DNA"/>
</dbReference>
<feature type="domain" description="AAA+ ATPase" evidence="2">
    <location>
        <begin position="440"/>
        <end position="588"/>
    </location>
</feature>
<sequence>MFLQTNEVRKMAIVNGLQLATIFSVWCAPRGSATTGEQQESADCKSAASKTAASKAPPEWGVQSVAEQTPGGGQTPAGGQPIGSQASNGFAQAQPDPIPSWQDHYRPVLTAEQQAAMDYLRTLTEETQGLLDGSRFGTDEQLALNALHIAQWHWPYSPMYALIRDRTPDMVARSMGWARVSADLGNPFASVFFAFLVSRYHRPEVWRPIVYGAFRLGLETLESVQLDQRDDVEKHFFLEWMAEIGFRGALQSAAMPAAAMQAAARREATPDGLDGEEFREDVRRFLRNWMPQVPSHLFSMAMEFHLLETRFDERSAEHPLQKVVVRRIEPAIDANQQTLINNRYGSLLHPLPLTPWPLAGGTPAGGTPAGGISPAGVRPLSGAAARNADPAGGRENGNASCDWVSDLKKEFPWMESLVDRLAGQWRLAQAVGEGRELPIHLRPVLLLGPAGLGKTRFLNRLGQVLGMPVVFLSLSGMADNMTLKGLSRGWAASRPGVLVDRFVDLRCANPLVILDEIDKAGTSTQNGRVWETLLTMLEPGTSHQVMDEFLLGPVDYSAVNWVATANGLEHVPGPLLTRFEIVRIEDPRPGDFPVILENLMGDIARQLGVESSALPDLDPRVVRKLEREFRENPGSLRKLRTLVTRLLEMESTGRMAERGGLQAGGPRVVDAQMNVLEIRKM</sequence>
<organism evidence="3 4">
    <name type="scientific">Igneacidithiobacillus copahuensis</name>
    <dbReference type="NCBI Taxonomy" id="2724909"/>
    <lineage>
        <taxon>Bacteria</taxon>
        <taxon>Pseudomonadati</taxon>
        <taxon>Pseudomonadota</taxon>
        <taxon>Acidithiobacillia</taxon>
        <taxon>Acidithiobacillales</taxon>
        <taxon>Acidithiobacillaceae</taxon>
        <taxon>Igneacidithiobacillus</taxon>
    </lineage>
</organism>
<dbReference type="Pfam" id="PF00004">
    <property type="entry name" value="AAA"/>
    <property type="match status" value="1"/>
</dbReference>
<dbReference type="SUPFAM" id="SSF52540">
    <property type="entry name" value="P-loop containing nucleoside triphosphate hydrolases"/>
    <property type="match status" value="1"/>
</dbReference>
<feature type="compositionally biased region" description="Low complexity" evidence="1">
    <location>
        <begin position="44"/>
        <end position="56"/>
    </location>
</feature>
<dbReference type="RefSeq" id="WP_215885730.1">
    <property type="nucleotide sequence ID" value="NZ_JAAXYO010000154.1"/>
</dbReference>
<dbReference type="InterPro" id="IPR027417">
    <property type="entry name" value="P-loop_NTPase"/>
</dbReference>
<dbReference type="Gene3D" id="3.40.50.300">
    <property type="entry name" value="P-loop containing nucleotide triphosphate hydrolases"/>
    <property type="match status" value="1"/>
</dbReference>
<dbReference type="InterPro" id="IPR027065">
    <property type="entry name" value="Lon_Prtase"/>
</dbReference>
<dbReference type="PANTHER" id="PTHR43718:SF2">
    <property type="entry name" value="LON PROTEASE HOMOLOG, MITOCHONDRIAL"/>
    <property type="match status" value="1"/>
</dbReference>
<dbReference type="GO" id="GO:0007005">
    <property type="term" value="P:mitochondrion organization"/>
    <property type="evidence" value="ECO:0007669"/>
    <property type="project" value="TreeGrafter"/>
</dbReference>
<proteinExistence type="predicted"/>
<evidence type="ECO:0000313" key="3">
    <source>
        <dbReference type="EMBL" id="MBU2788677.1"/>
    </source>
</evidence>
<dbReference type="GO" id="GO:0016887">
    <property type="term" value="F:ATP hydrolysis activity"/>
    <property type="evidence" value="ECO:0007669"/>
    <property type="project" value="InterPro"/>
</dbReference>
<dbReference type="InterPro" id="IPR003959">
    <property type="entry name" value="ATPase_AAA_core"/>
</dbReference>
<dbReference type="GO" id="GO:0006515">
    <property type="term" value="P:protein quality control for misfolded or incompletely synthesized proteins"/>
    <property type="evidence" value="ECO:0007669"/>
    <property type="project" value="TreeGrafter"/>
</dbReference>
<dbReference type="GO" id="GO:0005524">
    <property type="term" value="F:ATP binding"/>
    <property type="evidence" value="ECO:0007669"/>
    <property type="project" value="InterPro"/>
</dbReference>
<dbReference type="SMART" id="SM00382">
    <property type="entry name" value="AAA"/>
    <property type="match status" value="1"/>
</dbReference>
<dbReference type="AlphaFoldDB" id="A0AAE3CKA3"/>
<dbReference type="GO" id="GO:0004252">
    <property type="term" value="F:serine-type endopeptidase activity"/>
    <property type="evidence" value="ECO:0007669"/>
    <property type="project" value="InterPro"/>
</dbReference>
<protein>
    <submittedName>
        <fullName evidence="3">AAA family ATPase</fullName>
    </submittedName>
</protein>
<feature type="region of interest" description="Disordered" evidence="1">
    <location>
        <begin position="32"/>
        <end position="103"/>
    </location>
</feature>